<dbReference type="Gene3D" id="3.40.50.300">
    <property type="entry name" value="P-loop containing nucleotide triphosphate hydrolases"/>
    <property type="match status" value="1"/>
</dbReference>
<reference evidence="4" key="1">
    <citation type="submission" date="2019-03" db="EMBL/GenBank/DDBJ databases">
        <title>Single cell metagenomics reveals metabolic interactions within the superorganism composed of flagellate Streblomastix strix and complex community of Bacteroidetes bacteria on its surface.</title>
        <authorList>
            <person name="Treitli S.C."/>
            <person name="Kolisko M."/>
            <person name="Husnik F."/>
            <person name="Keeling P."/>
            <person name="Hampl V."/>
        </authorList>
    </citation>
    <scope>NUCLEOTIDE SEQUENCE</scope>
    <source>
        <strain evidence="4">STM</strain>
    </source>
</reference>
<evidence type="ECO:0000313" key="3">
    <source>
        <dbReference type="EMBL" id="KAA6346038.1"/>
    </source>
</evidence>
<dbReference type="HAMAP" id="MF_00376">
    <property type="entry name" value="Dephospho_CoA_kinase"/>
    <property type="match status" value="1"/>
</dbReference>
<name>A0A5J4SLD3_9ZZZZ</name>
<accession>A0A5J4SLD3</accession>
<dbReference type="SUPFAM" id="SSF52540">
    <property type="entry name" value="P-loop containing nucleoside triphosphate hydrolases"/>
    <property type="match status" value="1"/>
</dbReference>
<dbReference type="CDD" id="cd02022">
    <property type="entry name" value="DPCK"/>
    <property type="match status" value="1"/>
</dbReference>
<dbReference type="EC" id="2.7.1.24" evidence="4"/>
<organism evidence="4">
    <name type="scientific">termite gut metagenome</name>
    <dbReference type="NCBI Taxonomy" id="433724"/>
    <lineage>
        <taxon>unclassified sequences</taxon>
        <taxon>metagenomes</taxon>
        <taxon>organismal metagenomes</taxon>
    </lineage>
</organism>
<dbReference type="PROSITE" id="PS51219">
    <property type="entry name" value="DPCK"/>
    <property type="match status" value="1"/>
</dbReference>
<dbReference type="PANTHER" id="PTHR10695">
    <property type="entry name" value="DEPHOSPHO-COA KINASE-RELATED"/>
    <property type="match status" value="1"/>
</dbReference>
<dbReference type="Pfam" id="PF01121">
    <property type="entry name" value="CoaE"/>
    <property type="match status" value="1"/>
</dbReference>
<evidence type="ECO:0000256" key="2">
    <source>
        <dbReference type="ARBA" id="ARBA00022840"/>
    </source>
</evidence>
<protein>
    <submittedName>
        <fullName evidence="4">Dephospho-CoA kinase</fullName>
        <ecNumber evidence="4">2.7.1.24</ecNumber>
    </submittedName>
</protein>
<dbReference type="GO" id="GO:0005524">
    <property type="term" value="F:ATP binding"/>
    <property type="evidence" value="ECO:0007669"/>
    <property type="project" value="UniProtKB-KW"/>
</dbReference>
<proteinExistence type="inferred from homology"/>
<dbReference type="NCBIfam" id="TIGR00152">
    <property type="entry name" value="dephospho-CoA kinase"/>
    <property type="match status" value="1"/>
</dbReference>
<evidence type="ECO:0000256" key="1">
    <source>
        <dbReference type="ARBA" id="ARBA00022741"/>
    </source>
</evidence>
<keyword evidence="1" id="KW-0547">Nucleotide-binding</keyword>
<gene>
    <name evidence="3" type="ORF">EZS27_006408</name>
    <name evidence="4" type="ORF">EZS27_006430</name>
</gene>
<dbReference type="GO" id="GO:0015937">
    <property type="term" value="P:coenzyme A biosynthetic process"/>
    <property type="evidence" value="ECO:0007669"/>
    <property type="project" value="InterPro"/>
</dbReference>
<dbReference type="InterPro" id="IPR001977">
    <property type="entry name" value="Depp_CoAkinase"/>
</dbReference>
<dbReference type="PANTHER" id="PTHR10695:SF46">
    <property type="entry name" value="BIFUNCTIONAL COENZYME A SYNTHASE-RELATED"/>
    <property type="match status" value="1"/>
</dbReference>
<evidence type="ECO:0000313" key="4">
    <source>
        <dbReference type="EMBL" id="KAA6346060.1"/>
    </source>
</evidence>
<keyword evidence="2" id="KW-0067">ATP-binding</keyword>
<comment type="caution">
    <text evidence="4">The sequence shown here is derived from an EMBL/GenBank/DDBJ whole genome shotgun (WGS) entry which is preliminary data.</text>
</comment>
<sequence length="204" mass="22869">MVLKIGITGGIGSGKSVVSHLFELMGVPVYISDKESKRLTVSNLSIRTELIALLGEDVYHNGELNKPLLASFLFENPDRAKTINSIIHPRVRADFQEWVAARSGYSVLAIESAILIEAGFAHEVDVTVMVYAPAELRLERAMKRDSSSRELILKRIQNQMCDEEKRELTDYVIFNDGKTPLIPQVESLFKGRFCPNTPTLSNKY</sequence>
<dbReference type="GO" id="GO:0004140">
    <property type="term" value="F:dephospho-CoA kinase activity"/>
    <property type="evidence" value="ECO:0007669"/>
    <property type="project" value="UniProtKB-EC"/>
</dbReference>
<dbReference type="InterPro" id="IPR027417">
    <property type="entry name" value="P-loop_NTPase"/>
</dbReference>
<keyword evidence="4" id="KW-0418">Kinase</keyword>
<dbReference type="EMBL" id="SNRY01000145">
    <property type="protein sequence ID" value="KAA6346060.1"/>
    <property type="molecule type" value="Genomic_DNA"/>
</dbReference>
<dbReference type="EMBL" id="SNRY01000145">
    <property type="protein sequence ID" value="KAA6346038.1"/>
    <property type="molecule type" value="Genomic_DNA"/>
</dbReference>
<dbReference type="AlphaFoldDB" id="A0A5J4SLD3"/>
<keyword evidence="4" id="KW-0808">Transferase</keyword>